<dbReference type="EMBL" id="JBHSGO010000216">
    <property type="protein sequence ID" value="MFC4666805.1"/>
    <property type="molecule type" value="Genomic_DNA"/>
</dbReference>
<organism evidence="7 8">
    <name type="scientific">Falsiporphyromonas endometrii</name>
    <dbReference type="NCBI Taxonomy" id="1387297"/>
    <lineage>
        <taxon>Bacteria</taxon>
        <taxon>Pseudomonadati</taxon>
        <taxon>Bacteroidota</taxon>
        <taxon>Bacteroidia</taxon>
        <taxon>Bacteroidales</taxon>
        <taxon>Porphyromonadaceae</taxon>
        <taxon>Falsiporphyromonas</taxon>
    </lineage>
</organism>
<evidence type="ECO:0000256" key="6">
    <source>
        <dbReference type="ARBA" id="ARBA00023136"/>
    </source>
</evidence>
<keyword evidence="6" id="KW-0472">Membrane</keyword>
<evidence type="ECO:0000256" key="1">
    <source>
        <dbReference type="ARBA" id="ARBA00004370"/>
    </source>
</evidence>
<dbReference type="SUPFAM" id="SSF48452">
    <property type="entry name" value="TPR-like"/>
    <property type="match status" value="2"/>
</dbReference>
<keyword evidence="5" id="KW-1133">Transmembrane helix</keyword>
<keyword evidence="3" id="KW-0677">Repeat</keyword>
<evidence type="ECO:0000256" key="3">
    <source>
        <dbReference type="ARBA" id="ARBA00022737"/>
    </source>
</evidence>
<evidence type="ECO:0000313" key="8">
    <source>
        <dbReference type="Proteomes" id="UP001596020"/>
    </source>
</evidence>
<gene>
    <name evidence="7" type="ORF">ACFO3G_09395</name>
</gene>
<evidence type="ECO:0000256" key="4">
    <source>
        <dbReference type="ARBA" id="ARBA00022803"/>
    </source>
</evidence>
<dbReference type="PANTHER" id="PTHR46208:SF1">
    <property type="entry name" value="MITOCHONDRIAL IMPORT RECEPTOR SUBUNIT TOM70"/>
    <property type="match status" value="1"/>
</dbReference>
<comment type="subcellular location">
    <subcellularLocation>
        <location evidence="1">Membrane</location>
    </subcellularLocation>
</comment>
<evidence type="ECO:0000256" key="5">
    <source>
        <dbReference type="ARBA" id="ARBA00022989"/>
    </source>
</evidence>
<protein>
    <submittedName>
        <fullName evidence="7">Tetratricopeptide repeat protein</fullName>
    </submittedName>
</protein>
<proteinExistence type="predicted"/>
<dbReference type="InterPro" id="IPR011990">
    <property type="entry name" value="TPR-like_helical_dom_sf"/>
</dbReference>
<dbReference type="Proteomes" id="UP001596020">
    <property type="component" value="Unassembled WGS sequence"/>
</dbReference>
<evidence type="ECO:0000313" key="7">
    <source>
        <dbReference type="EMBL" id="MFC4666805.1"/>
    </source>
</evidence>
<dbReference type="PANTHER" id="PTHR46208">
    <property type="entry name" value="MITOCHONDRIAL IMPORT RECEPTOR SUBUNIT TOM70"/>
    <property type="match status" value="1"/>
</dbReference>
<name>A0ABV9K9C6_9PORP</name>
<accession>A0ABV9K9C6</accession>
<sequence>MGILKKLFGSSKKEAKPELDHIRSVQEDIQPIEDNRDDKVRELQADTLKFDAIRASRMHEYQFALSAFAKSLEMRPQFETRYYYMDTLFAAGAKDEAMTQLNLLLDEEPTHLPSLHRRCTKCLEEGAYEQALKDAEMALGEVSRECSSDDVSDLPDNASSQEGEEDITYLEFTRCKAKALDGLGRTEEAVDLVETLIKDYPKAGGLFLLKGRMEIALKRFDAAVKSLDFAEELMPDEEYVPIMKARLAFCREDLDAALNLYQSVLDLDPFSIDAHLGMAKVYRAKGDTTEAIELLEDVNDPEMPNKDYLEALIELYKEEGNEDKVAELNEILSKLQEATDQKVNFDNLYAGGIF</sequence>
<dbReference type="RefSeq" id="WP_380080233.1">
    <property type="nucleotide sequence ID" value="NZ_JBHSGO010000216.1"/>
</dbReference>
<dbReference type="Pfam" id="PF13432">
    <property type="entry name" value="TPR_16"/>
    <property type="match status" value="1"/>
</dbReference>
<dbReference type="Pfam" id="PF14559">
    <property type="entry name" value="TPR_19"/>
    <property type="match status" value="1"/>
</dbReference>
<keyword evidence="8" id="KW-1185">Reference proteome</keyword>
<comment type="caution">
    <text evidence="7">The sequence shown here is derived from an EMBL/GenBank/DDBJ whole genome shotgun (WGS) entry which is preliminary data.</text>
</comment>
<dbReference type="Gene3D" id="1.25.40.10">
    <property type="entry name" value="Tetratricopeptide repeat domain"/>
    <property type="match status" value="2"/>
</dbReference>
<keyword evidence="2" id="KW-0812">Transmembrane</keyword>
<keyword evidence="4" id="KW-0802">TPR repeat</keyword>
<reference evidence="8" key="1">
    <citation type="journal article" date="2019" name="Int. J. Syst. Evol. Microbiol.">
        <title>The Global Catalogue of Microorganisms (GCM) 10K type strain sequencing project: providing services to taxonomists for standard genome sequencing and annotation.</title>
        <authorList>
            <consortium name="The Broad Institute Genomics Platform"/>
            <consortium name="The Broad Institute Genome Sequencing Center for Infectious Disease"/>
            <person name="Wu L."/>
            <person name="Ma J."/>
        </authorList>
    </citation>
    <scope>NUCLEOTIDE SEQUENCE [LARGE SCALE GENOMIC DNA]</scope>
    <source>
        <strain evidence="8">CGMCC 4.7357</strain>
    </source>
</reference>
<evidence type="ECO:0000256" key="2">
    <source>
        <dbReference type="ARBA" id="ARBA00022692"/>
    </source>
</evidence>